<dbReference type="Proteomes" id="UP000266273">
    <property type="component" value="Unassembled WGS sequence"/>
</dbReference>
<evidence type="ECO:0000259" key="1">
    <source>
        <dbReference type="SMART" id="SM00881"/>
    </source>
</evidence>
<dbReference type="SMART" id="SM00881">
    <property type="entry name" value="CoA_binding"/>
    <property type="match status" value="1"/>
</dbReference>
<feature type="domain" description="CoA-binding" evidence="1">
    <location>
        <begin position="14"/>
        <end position="108"/>
    </location>
</feature>
<reference evidence="2 3" key="1">
    <citation type="submission" date="2018-08" db="EMBL/GenBank/DDBJ databases">
        <title>Genomic Encyclopedia of Archaeal and Bacterial Type Strains, Phase II (KMG-II): from individual species to whole genera.</title>
        <authorList>
            <person name="Goeker M."/>
        </authorList>
    </citation>
    <scope>NUCLEOTIDE SEQUENCE [LARGE SCALE GENOMIC DNA]</scope>
    <source>
        <strain evidence="2 3">DSM 5002</strain>
    </source>
</reference>
<evidence type="ECO:0000313" key="2">
    <source>
        <dbReference type="EMBL" id="RIA55934.1"/>
    </source>
</evidence>
<dbReference type="SUPFAM" id="SSF51735">
    <property type="entry name" value="NAD(P)-binding Rossmann-fold domains"/>
    <property type="match status" value="1"/>
</dbReference>
<sequence length="139" mass="15278">MALIDSDAALRDVLTRYRRYAVIIASPNPARPSHEVMRYLLDHGYEVFPVNPGRPGREILGRPVVARLTDLPEPVDVVDVFRHPDAVVPIAQDAVAIDAKVLWMQIGAVNMEAARIAEAAGLQVVADRCPKIEHARLLG</sequence>
<dbReference type="InterPro" id="IPR036291">
    <property type="entry name" value="NAD(P)-bd_dom_sf"/>
</dbReference>
<dbReference type="PANTHER" id="PTHR33303">
    <property type="entry name" value="CYTOPLASMIC PROTEIN-RELATED"/>
    <property type="match status" value="1"/>
</dbReference>
<comment type="caution">
    <text evidence="2">The sequence shown here is derived from an EMBL/GenBank/DDBJ whole genome shotgun (WGS) entry which is preliminary data.</text>
</comment>
<accession>A0A397QCW8</accession>
<gene>
    <name evidence="2" type="ORF">BXY53_1021</name>
</gene>
<dbReference type="PANTHER" id="PTHR33303:SF2">
    <property type="entry name" value="COA-BINDING DOMAIN-CONTAINING PROTEIN"/>
    <property type="match status" value="1"/>
</dbReference>
<organism evidence="2 3">
    <name type="scientific">Dichotomicrobium thermohalophilum</name>
    <dbReference type="NCBI Taxonomy" id="933063"/>
    <lineage>
        <taxon>Bacteria</taxon>
        <taxon>Pseudomonadati</taxon>
        <taxon>Pseudomonadota</taxon>
        <taxon>Alphaproteobacteria</taxon>
        <taxon>Hyphomicrobiales</taxon>
        <taxon>Hyphomicrobiaceae</taxon>
        <taxon>Dichotomicrobium</taxon>
    </lineage>
</organism>
<dbReference type="AlphaFoldDB" id="A0A397QCW8"/>
<dbReference type="EMBL" id="QXDF01000001">
    <property type="protein sequence ID" value="RIA55934.1"/>
    <property type="molecule type" value="Genomic_DNA"/>
</dbReference>
<dbReference type="RefSeq" id="WP_119060777.1">
    <property type="nucleotide sequence ID" value="NZ_QXDF01000001.1"/>
</dbReference>
<dbReference type="OrthoDB" id="9804695at2"/>
<dbReference type="InterPro" id="IPR003781">
    <property type="entry name" value="CoA-bd"/>
</dbReference>
<evidence type="ECO:0000313" key="3">
    <source>
        <dbReference type="Proteomes" id="UP000266273"/>
    </source>
</evidence>
<dbReference type="Gene3D" id="3.40.50.720">
    <property type="entry name" value="NAD(P)-binding Rossmann-like Domain"/>
    <property type="match status" value="1"/>
</dbReference>
<proteinExistence type="predicted"/>
<name>A0A397QCW8_9HYPH</name>
<dbReference type="Pfam" id="PF13380">
    <property type="entry name" value="CoA_binding_2"/>
    <property type="match status" value="1"/>
</dbReference>
<keyword evidence="3" id="KW-1185">Reference proteome</keyword>
<protein>
    <recommendedName>
        <fullName evidence="1">CoA-binding domain-containing protein</fullName>
    </recommendedName>
</protein>